<dbReference type="GO" id="GO:0000981">
    <property type="term" value="F:DNA-binding transcription factor activity, RNA polymerase II-specific"/>
    <property type="evidence" value="ECO:0007669"/>
    <property type="project" value="InterPro"/>
</dbReference>
<feature type="compositionally biased region" description="Basic and acidic residues" evidence="2">
    <location>
        <begin position="45"/>
        <end position="60"/>
    </location>
</feature>
<feature type="compositionally biased region" description="Polar residues" evidence="2">
    <location>
        <begin position="70"/>
        <end position="86"/>
    </location>
</feature>
<feature type="region of interest" description="Disordered" evidence="2">
    <location>
        <begin position="200"/>
        <end position="225"/>
    </location>
</feature>
<dbReference type="EMBL" id="AWTV01000008">
    <property type="protein sequence ID" value="KIH90550.1"/>
    <property type="molecule type" value="Genomic_DNA"/>
</dbReference>
<organism evidence="4 5">
    <name type="scientific">Sporothrix brasiliensis 5110</name>
    <dbReference type="NCBI Taxonomy" id="1398154"/>
    <lineage>
        <taxon>Eukaryota</taxon>
        <taxon>Fungi</taxon>
        <taxon>Dikarya</taxon>
        <taxon>Ascomycota</taxon>
        <taxon>Pezizomycotina</taxon>
        <taxon>Sordariomycetes</taxon>
        <taxon>Sordariomycetidae</taxon>
        <taxon>Ophiostomatales</taxon>
        <taxon>Ophiostomataceae</taxon>
        <taxon>Sporothrix</taxon>
    </lineage>
</organism>
<evidence type="ECO:0000256" key="1">
    <source>
        <dbReference type="ARBA" id="ARBA00023242"/>
    </source>
</evidence>
<evidence type="ECO:0000259" key="3">
    <source>
        <dbReference type="PROSITE" id="PS50048"/>
    </source>
</evidence>
<dbReference type="OrthoDB" id="4314040at2759"/>
<reference evidence="4 5" key="1">
    <citation type="journal article" date="2014" name="BMC Genomics">
        <title>Comparative genomics of the major fungal agents of human and animal Sporotrichosis: Sporothrix schenckii and Sporothrix brasiliensis.</title>
        <authorList>
            <person name="Teixeira M.M."/>
            <person name="de Almeida L.G."/>
            <person name="Kubitschek-Barreira P."/>
            <person name="Alves F.L."/>
            <person name="Kioshima E.S."/>
            <person name="Abadio A.K."/>
            <person name="Fernandes L."/>
            <person name="Derengowski L.S."/>
            <person name="Ferreira K.S."/>
            <person name="Souza R.C."/>
            <person name="Ruiz J.C."/>
            <person name="de Andrade N.C."/>
            <person name="Paes H.C."/>
            <person name="Nicola A.M."/>
            <person name="Albuquerque P."/>
            <person name="Gerber A.L."/>
            <person name="Martins V.P."/>
            <person name="Peconick L.D."/>
            <person name="Neto A.V."/>
            <person name="Chaucanez C.B."/>
            <person name="Silva P.A."/>
            <person name="Cunha O.L."/>
            <person name="de Oliveira F.F."/>
            <person name="dos Santos T.C."/>
            <person name="Barros A.L."/>
            <person name="Soares M.A."/>
            <person name="de Oliveira L.M."/>
            <person name="Marini M.M."/>
            <person name="Villalobos-Duno H."/>
            <person name="Cunha M.M."/>
            <person name="de Hoog S."/>
            <person name="da Silveira J.F."/>
            <person name="Henrissat B."/>
            <person name="Nino-Vega G.A."/>
            <person name="Cisalpino P.S."/>
            <person name="Mora-Montes H.M."/>
            <person name="Almeida S.R."/>
            <person name="Stajich J.E."/>
            <person name="Lopes-Bezerra L.M."/>
            <person name="Vasconcelos A.T."/>
            <person name="Felipe M.S."/>
        </authorList>
    </citation>
    <scope>NUCLEOTIDE SEQUENCE [LARGE SCALE GENOMIC DNA]</scope>
    <source>
        <strain evidence="4 5">5110</strain>
    </source>
</reference>
<dbReference type="CDD" id="cd00067">
    <property type="entry name" value="GAL4"/>
    <property type="match status" value="1"/>
</dbReference>
<dbReference type="PROSITE" id="PS00463">
    <property type="entry name" value="ZN2_CY6_FUNGAL_1"/>
    <property type="match status" value="1"/>
</dbReference>
<gene>
    <name evidence="4" type="ORF">SPBR_00260</name>
</gene>
<dbReference type="Pfam" id="PF11951">
    <property type="entry name" value="Fungal_trans_2"/>
    <property type="match status" value="1"/>
</dbReference>
<dbReference type="InterPro" id="IPR053175">
    <property type="entry name" value="DHMBA_Reg_Transcription_Factor"/>
</dbReference>
<keyword evidence="1" id="KW-0539">Nucleus</keyword>
<dbReference type="Proteomes" id="UP000031575">
    <property type="component" value="Unassembled WGS sequence"/>
</dbReference>
<dbReference type="VEuPathDB" id="FungiDB:SPBR_00260"/>
<comment type="caution">
    <text evidence="4">The sequence shown here is derived from an EMBL/GenBank/DDBJ whole genome shotgun (WGS) entry which is preliminary data.</text>
</comment>
<dbReference type="Gene3D" id="4.10.240.10">
    <property type="entry name" value="Zn(2)-C6 fungal-type DNA-binding domain"/>
    <property type="match status" value="1"/>
</dbReference>
<accession>A0A0C2IUT6</accession>
<feature type="compositionally biased region" description="Polar residues" evidence="2">
    <location>
        <begin position="684"/>
        <end position="698"/>
    </location>
</feature>
<feature type="domain" description="Zn(2)-C6 fungal-type" evidence="3">
    <location>
        <begin position="10"/>
        <end position="40"/>
    </location>
</feature>
<name>A0A0C2IUT6_9PEZI</name>
<dbReference type="InterPro" id="IPR001138">
    <property type="entry name" value="Zn2Cys6_DnaBD"/>
</dbReference>
<proteinExistence type="predicted"/>
<evidence type="ECO:0000313" key="4">
    <source>
        <dbReference type="EMBL" id="KIH90550.1"/>
    </source>
</evidence>
<dbReference type="PROSITE" id="PS50048">
    <property type="entry name" value="ZN2_CY6_FUNGAL_2"/>
    <property type="match status" value="1"/>
</dbReference>
<feature type="region of interest" description="Disordered" evidence="2">
    <location>
        <begin position="684"/>
        <end position="717"/>
    </location>
</feature>
<sequence length="717" mass="78789">MSQERPHTRACSTCKTRRIKCDEEYPMCQNCLHGGRECFYSTNVDRKHRDDSRRTQRRDAQNTPAAPASNFITSTAVHPTSSTSTPGPDAGFVRHDASPGDVGIRIDDRLDLEAISGRNDRMPFLQSADGMEITAYVAGSEVPLSVAQSAGALTINYAPRYFWRGQPGSTSTHYANIYAPEDNVGSSGIYSGVSPFYPTGPSQRQDSVSGAKKGDEQARYNQDNEWQRPASTLSLPIGDLAMCYFASNFVLIPRRPFGGSFFEFIVPVLQGQPADSSVQYALRACAFSALGNRWVSDTVDFHAIGISQYTAALAKTTQNLKNPRLRTTDATLATVLLMGLFESITAKKEMFAWRSHIEGAVQIVQSRGPGRIRTRVEKLLFNSVRMQLIYHTMTADSPPTWNINWWSGENILDSATLRSQRFLMETAQIRRELDRYVKASAGQQAISHKELSMYMLRVRAIDSEMAAFLASLPHGCKPYTRALAGDVPDGDYENAEAYPGRVDMYPDISMATVWVGIRSCRLVMSCSIVRCLALTCPPGTDYRTLPECIEETRRCKGLVDDVVAAVPYFLGSVPSMPPISNSRQGPVPQLGPTSASAATSGFACGDDHGHGMPKVLAAYLLIWPLAGAYTHDCATPTQRLYMAGRFKYMGNVLGLRYALLCVETPFRFPSMFMYRDRVIVTGSPANSPPSDGASTASSLPYIGLGRSPANFRASPER</sequence>
<keyword evidence="5" id="KW-1185">Reference proteome</keyword>
<dbReference type="Pfam" id="PF00172">
    <property type="entry name" value="Zn_clus"/>
    <property type="match status" value="1"/>
</dbReference>
<dbReference type="RefSeq" id="XP_040618560.1">
    <property type="nucleotide sequence ID" value="XM_040758579.1"/>
</dbReference>
<dbReference type="SUPFAM" id="SSF57701">
    <property type="entry name" value="Zn2/Cys6 DNA-binding domain"/>
    <property type="match status" value="1"/>
</dbReference>
<feature type="region of interest" description="Disordered" evidence="2">
    <location>
        <begin position="45"/>
        <end position="93"/>
    </location>
</feature>
<dbReference type="SMART" id="SM00066">
    <property type="entry name" value="GAL4"/>
    <property type="match status" value="1"/>
</dbReference>
<evidence type="ECO:0000256" key="2">
    <source>
        <dbReference type="SAM" id="MobiDB-lite"/>
    </source>
</evidence>
<dbReference type="GO" id="GO:0008270">
    <property type="term" value="F:zinc ion binding"/>
    <property type="evidence" value="ECO:0007669"/>
    <property type="project" value="InterPro"/>
</dbReference>
<dbReference type="GeneID" id="63673500"/>
<dbReference type="InterPro" id="IPR036864">
    <property type="entry name" value="Zn2-C6_fun-type_DNA-bd_sf"/>
</dbReference>
<protein>
    <recommendedName>
        <fullName evidence="3">Zn(2)-C6 fungal-type domain-containing protein</fullName>
    </recommendedName>
</protein>
<dbReference type="PANTHER" id="PTHR38791">
    <property type="entry name" value="ZN(II)2CYS6 TRANSCRIPTION FACTOR (EUROFUNG)-RELATED-RELATED"/>
    <property type="match status" value="1"/>
</dbReference>
<dbReference type="PANTHER" id="PTHR38791:SF13">
    <property type="entry name" value="ZN(2)-C6 FUNGAL-TYPE DOMAIN-CONTAINING PROTEIN"/>
    <property type="match status" value="1"/>
</dbReference>
<dbReference type="AlphaFoldDB" id="A0A0C2IUT6"/>
<dbReference type="HOGENOM" id="CLU_013866_4_1_1"/>
<dbReference type="InterPro" id="IPR021858">
    <property type="entry name" value="Fun_TF"/>
</dbReference>
<evidence type="ECO:0000313" key="5">
    <source>
        <dbReference type="Proteomes" id="UP000031575"/>
    </source>
</evidence>